<dbReference type="Gene3D" id="1.10.10.160">
    <property type="match status" value="1"/>
</dbReference>
<dbReference type="InterPro" id="IPR014016">
    <property type="entry name" value="UvrD-like_ATP-bd"/>
</dbReference>
<keyword evidence="4 11" id="KW-0347">Helicase</keyword>
<dbReference type="GO" id="GO:0016887">
    <property type="term" value="F:ATP hydrolysis activity"/>
    <property type="evidence" value="ECO:0007669"/>
    <property type="project" value="RHEA"/>
</dbReference>
<dbReference type="PANTHER" id="PTHR11070:SF2">
    <property type="entry name" value="ATP-DEPENDENT DNA HELICASE SRS2"/>
    <property type="match status" value="1"/>
</dbReference>
<dbReference type="CDD" id="cd18807">
    <property type="entry name" value="SF1_C_UvrD"/>
    <property type="match status" value="1"/>
</dbReference>
<dbReference type="GO" id="GO:0003677">
    <property type="term" value="F:DNA binding"/>
    <property type="evidence" value="ECO:0007669"/>
    <property type="project" value="UniProtKB-KW"/>
</dbReference>
<keyword evidence="7" id="KW-0413">Isomerase</keyword>
<evidence type="ECO:0000256" key="10">
    <source>
        <dbReference type="ARBA" id="ARBA00048988"/>
    </source>
</evidence>
<evidence type="ECO:0000256" key="1">
    <source>
        <dbReference type="ARBA" id="ARBA00009922"/>
    </source>
</evidence>
<keyword evidence="6" id="KW-0238">DNA-binding</keyword>
<dbReference type="SUPFAM" id="SSF89550">
    <property type="entry name" value="PHP domain-like"/>
    <property type="match status" value="1"/>
</dbReference>
<name>A0A4Y7REB9_9FIRM</name>
<dbReference type="Pfam" id="PF00580">
    <property type="entry name" value="UvrD-helicase"/>
    <property type="match status" value="1"/>
</dbReference>
<keyword evidence="3 11" id="KW-0378">Hydrolase</keyword>
<dbReference type="EC" id="5.6.2.4" evidence="9"/>
<protein>
    <recommendedName>
        <fullName evidence="9">DNA 3'-5' helicase</fullName>
        <ecNumber evidence="9">5.6.2.4</ecNumber>
    </recommendedName>
</protein>
<comment type="catalytic activity">
    <reaction evidence="10">
        <text>ATP + H2O = ADP + phosphate + H(+)</text>
        <dbReference type="Rhea" id="RHEA:13065"/>
        <dbReference type="ChEBI" id="CHEBI:15377"/>
        <dbReference type="ChEBI" id="CHEBI:15378"/>
        <dbReference type="ChEBI" id="CHEBI:30616"/>
        <dbReference type="ChEBI" id="CHEBI:43474"/>
        <dbReference type="ChEBI" id="CHEBI:456216"/>
        <dbReference type="EC" id="5.6.2.4"/>
    </reaction>
</comment>
<dbReference type="GO" id="GO:0005524">
    <property type="term" value="F:ATP binding"/>
    <property type="evidence" value="ECO:0007669"/>
    <property type="project" value="UniProtKB-UniRule"/>
</dbReference>
<evidence type="ECO:0000313" key="14">
    <source>
        <dbReference type="EMBL" id="TEB07146.1"/>
    </source>
</evidence>
<keyword evidence="2 11" id="KW-0547">Nucleotide-binding</keyword>
<dbReference type="Gene3D" id="3.40.50.300">
    <property type="entry name" value="P-loop containing nucleotide triphosphate hydrolases"/>
    <property type="match status" value="2"/>
</dbReference>
<feature type="domain" description="UvrD-like helicase C-terminal" evidence="13">
    <location>
        <begin position="758"/>
        <end position="1037"/>
    </location>
</feature>
<dbReference type="InterPro" id="IPR013986">
    <property type="entry name" value="DExx_box_DNA_helicase_dom_sf"/>
</dbReference>
<comment type="similarity">
    <text evidence="1">Belongs to the helicase family. UvrD subfamily.</text>
</comment>
<dbReference type="Gene3D" id="3.20.20.140">
    <property type="entry name" value="Metal-dependent hydrolases"/>
    <property type="match status" value="1"/>
</dbReference>
<reference evidence="14 15" key="1">
    <citation type="journal article" date="2018" name="Environ. Microbiol.">
        <title>Novel energy conservation strategies and behaviour of Pelotomaculum schinkii driving syntrophic propionate catabolism.</title>
        <authorList>
            <person name="Hidalgo-Ahumada C.A.P."/>
            <person name="Nobu M.K."/>
            <person name="Narihiro T."/>
            <person name="Tamaki H."/>
            <person name="Liu W.T."/>
            <person name="Kamagata Y."/>
            <person name="Stams A.J.M."/>
            <person name="Imachi H."/>
            <person name="Sousa D.Z."/>
        </authorList>
    </citation>
    <scope>NUCLEOTIDE SEQUENCE [LARGE SCALE GENOMIC DNA]</scope>
    <source>
        <strain evidence="14 15">HH</strain>
    </source>
</reference>
<dbReference type="PROSITE" id="PS51198">
    <property type="entry name" value="UVRD_HELICASE_ATP_BIND"/>
    <property type="match status" value="1"/>
</dbReference>
<evidence type="ECO:0000256" key="9">
    <source>
        <dbReference type="ARBA" id="ARBA00034808"/>
    </source>
</evidence>
<dbReference type="InterPro" id="IPR014017">
    <property type="entry name" value="DNA_helicase_UvrD-like_C"/>
</dbReference>
<accession>A0A4Y7REB9</accession>
<dbReference type="CDD" id="cd17932">
    <property type="entry name" value="DEXQc_UvrD"/>
    <property type="match status" value="1"/>
</dbReference>
<dbReference type="CDD" id="cd19067">
    <property type="entry name" value="PfuEndoQ-like"/>
    <property type="match status" value="1"/>
</dbReference>
<gene>
    <name evidence="14" type="primary">pcrA_1</name>
    <name evidence="14" type="ORF">Psch_00689</name>
</gene>
<dbReference type="InterPro" id="IPR027417">
    <property type="entry name" value="P-loop_NTPase"/>
</dbReference>
<keyword evidence="5 11" id="KW-0067">ATP-binding</keyword>
<dbReference type="InterPro" id="IPR016195">
    <property type="entry name" value="Pol/histidinol_Pase-like"/>
</dbReference>
<dbReference type="GO" id="GO:0000725">
    <property type="term" value="P:recombinational repair"/>
    <property type="evidence" value="ECO:0007669"/>
    <property type="project" value="TreeGrafter"/>
</dbReference>
<dbReference type="Pfam" id="PF13361">
    <property type="entry name" value="UvrD_C"/>
    <property type="match status" value="2"/>
</dbReference>
<dbReference type="GO" id="GO:0043138">
    <property type="term" value="F:3'-5' DNA helicase activity"/>
    <property type="evidence" value="ECO:0007669"/>
    <property type="project" value="UniProtKB-EC"/>
</dbReference>
<keyword evidence="15" id="KW-1185">Reference proteome</keyword>
<evidence type="ECO:0000259" key="12">
    <source>
        <dbReference type="PROSITE" id="PS51198"/>
    </source>
</evidence>
<evidence type="ECO:0000256" key="11">
    <source>
        <dbReference type="PROSITE-ProRule" id="PRU00560"/>
    </source>
</evidence>
<comment type="caution">
    <text evidence="14">The sequence shown here is derived from an EMBL/GenBank/DDBJ whole genome shotgun (WGS) entry which is preliminary data.</text>
</comment>
<evidence type="ECO:0000259" key="13">
    <source>
        <dbReference type="PROSITE" id="PS51217"/>
    </source>
</evidence>
<sequence length="1123" mass="125776">MFIADFHIHSKYSRATSKNCVPEMLEFWARRKGIDVIGTGDFTHPAWREELKEKLVPTGEGLYILKDDFRQKDLVAGGSLKPQFIVTGEISSIYKKNGRVRKVHNLILLPSLEHAELVSHRLEAIGNLNSDGRPILGLDSRDLLEIVLDMCAEAILIPAHIWTPHFSLYGAYSGFDHIQECFEDLTGYIYALETGLSSDPPMNWRLSALDGFTLVSNSDAHSPANLGREANIFDTALSYQSILQALNNRSTKEFFGTIEFFPEEGKYHYDGHRNCKVCWKPAETISAQGICPVCGGRITVGVLHRVEAMADREEGFVAPAAKHFESLIPLQEIIASSIGCTVTSKKVKETYENLIRSIGPELFILRQATLPDIELVAGSWIAEGIRRLRCGKIDIQPGFDGEYGKITVMDKSEIERLSGQLYIFNDQSDALPSPSISKTIAAEKASARQETVLLPVLEDAVSFRGREDTKTAVPVETSYELNKEQWEAVSSPSPAIAVMAGPGTGKTKTLVYRIIYLVEKCGVHPDQITAVTFTNKAAQEMRVRLERHFGEKRTTAAMTIGTFHSISLQILSQWKGKNNMTIIDEEDVLAIIGEIVKDMKLELSPRDVMKGISLVKNGISPVGDKKKGGPLSDGVPPVLVYDAYCAQLKGYGVMDYDDILLEVLYQFEGGSTEDTAGRNVSNPFSHLLVDEFQDVNEIQYRLIKAWSRKSESIFIIGDPDQSIYGFRGSDLRYFARFKDDFPGLQQVRLTQNYRSTPEIIACAQALISRKNAGERGVFLEAGRARGSRVRLIDARDEFSEALFVAKEINRMVGGIDMLDTQALSASRSKRIGAKHPRGFSDIALLYRTNHQARILEQCLLKEGIPYVVAGREEFLTDKPVRHALAFFKFLLNPGDTVSLLRYLKAEESYSADLNKKIFESYTAGNKSLASLARIMEEIRLPLEQPDQPGNFLEMLRKYAPIIRKEKPKQIIDSWIDDHNLSDSHSMALLSHTAVMYTQMPSLMQNLILGRESDVVRSGGKVYSPDAVSLMTIHAAKGLEFPVVFICGVTDGRIPLRNSRLQCNMDEERRLFYVGMTRARDELILLTYRTPSLFIADLSEKHLIREHAFTPKQTPQYQQAALFE</sequence>
<evidence type="ECO:0000256" key="7">
    <source>
        <dbReference type="ARBA" id="ARBA00023235"/>
    </source>
</evidence>
<evidence type="ECO:0000256" key="8">
    <source>
        <dbReference type="ARBA" id="ARBA00034617"/>
    </source>
</evidence>
<comment type="catalytic activity">
    <reaction evidence="8">
        <text>Couples ATP hydrolysis with the unwinding of duplex DNA by translocating in the 3'-5' direction.</text>
        <dbReference type="EC" id="5.6.2.4"/>
    </reaction>
</comment>
<dbReference type="Gene3D" id="1.10.486.10">
    <property type="entry name" value="PCRA, domain 4"/>
    <property type="match status" value="1"/>
</dbReference>
<dbReference type="SUPFAM" id="SSF52540">
    <property type="entry name" value="P-loop containing nucleoside triphosphate hydrolases"/>
    <property type="match status" value="1"/>
</dbReference>
<evidence type="ECO:0000256" key="4">
    <source>
        <dbReference type="ARBA" id="ARBA00022806"/>
    </source>
</evidence>
<dbReference type="PANTHER" id="PTHR11070">
    <property type="entry name" value="UVRD / RECB / PCRA DNA HELICASE FAMILY MEMBER"/>
    <property type="match status" value="1"/>
</dbReference>
<dbReference type="EMBL" id="QFGA01000001">
    <property type="protein sequence ID" value="TEB07146.1"/>
    <property type="molecule type" value="Genomic_DNA"/>
</dbReference>
<proteinExistence type="inferred from homology"/>
<dbReference type="Proteomes" id="UP000298324">
    <property type="component" value="Unassembled WGS sequence"/>
</dbReference>
<evidence type="ECO:0000256" key="3">
    <source>
        <dbReference type="ARBA" id="ARBA00022801"/>
    </source>
</evidence>
<dbReference type="InterPro" id="IPR000212">
    <property type="entry name" value="DNA_helicase_UvrD/REP"/>
</dbReference>
<dbReference type="AlphaFoldDB" id="A0A4Y7REB9"/>
<evidence type="ECO:0000256" key="2">
    <source>
        <dbReference type="ARBA" id="ARBA00022741"/>
    </source>
</evidence>
<feature type="domain" description="UvrD-like helicase ATP-binding" evidence="12">
    <location>
        <begin position="479"/>
        <end position="756"/>
    </location>
</feature>
<evidence type="ECO:0000256" key="5">
    <source>
        <dbReference type="ARBA" id="ARBA00022840"/>
    </source>
</evidence>
<feature type="binding site" evidence="11">
    <location>
        <begin position="500"/>
        <end position="507"/>
    </location>
    <ligand>
        <name>ATP</name>
        <dbReference type="ChEBI" id="CHEBI:30616"/>
    </ligand>
</feature>
<dbReference type="PROSITE" id="PS51217">
    <property type="entry name" value="UVRD_HELICASE_CTER"/>
    <property type="match status" value="1"/>
</dbReference>
<evidence type="ECO:0000313" key="15">
    <source>
        <dbReference type="Proteomes" id="UP000298324"/>
    </source>
</evidence>
<organism evidence="14 15">
    <name type="scientific">Pelotomaculum schinkii</name>
    <dbReference type="NCBI Taxonomy" id="78350"/>
    <lineage>
        <taxon>Bacteria</taxon>
        <taxon>Bacillati</taxon>
        <taxon>Bacillota</taxon>
        <taxon>Clostridia</taxon>
        <taxon>Eubacteriales</taxon>
        <taxon>Desulfotomaculaceae</taxon>
        <taxon>Pelotomaculum</taxon>
    </lineage>
</organism>
<evidence type="ECO:0000256" key="6">
    <source>
        <dbReference type="ARBA" id="ARBA00023125"/>
    </source>
</evidence>